<keyword evidence="8" id="KW-1185">Reference proteome</keyword>
<evidence type="ECO:0000256" key="2">
    <source>
        <dbReference type="ARBA" id="ARBA00022692"/>
    </source>
</evidence>
<protein>
    <recommendedName>
        <fullName evidence="6">G-protein coupled receptors family 1 profile domain-containing protein</fullName>
    </recommendedName>
</protein>
<proteinExistence type="predicted"/>
<dbReference type="AlphaFoldDB" id="A0A016SJ54"/>
<feature type="transmembrane region" description="Helical" evidence="5">
    <location>
        <begin position="63"/>
        <end position="82"/>
    </location>
</feature>
<dbReference type="GO" id="GO:0004930">
    <property type="term" value="F:G protein-coupled receptor activity"/>
    <property type="evidence" value="ECO:0007669"/>
    <property type="project" value="InterPro"/>
</dbReference>
<feature type="transmembrane region" description="Helical" evidence="5">
    <location>
        <begin position="277"/>
        <end position="298"/>
    </location>
</feature>
<dbReference type="Pfam" id="PF10328">
    <property type="entry name" value="7TM_GPCR_Srx"/>
    <property type="match status" value="1"/>
</dbReference>
<dbReference type="GO" id="GO:0016020">
    <property type="term" value="C:membrane"/>
    <property type="evidence" value="ECO:0007669"/>
    <property type="project" value="UniProtKB-SubCell"/>
</dbReference>
<dbReference type="SUPFAM" id="SSF81321">
    <property type="entry name" value="Family A G protein-coupled receptor-like"/>
    <property type="match status" value="1"/>
</dbReference>
<dbReference type="EMBL" id="JARK01001556">
    <property type="protein sequence ID" value="EYB90417.1"/>
    <property type="molecule type" value="Genomic_DNA"/>
</dbReference>
<evidence type="ECO:0000256" key="1">
    <source>
        <dbReference type="ARBA" id="ARBA00004370"/>
    </source>
</evidence>
<evidence type="ECO:0000313" key="7">
    <source>
        <dbReference type="EMBL" id="EYB90417.1"/>
    </source>
</evidence>
<keyword evidence="4 5" id="KW-0472">Membrane</keyword>
<keyword evidence="2 5" id="KW-0812">Transmembrane</keyword>
<feature type="transmembrane region" description="Helical" evidence="5">
    <location>
        <begin position="178"/>
        <end position="199"/>
    </location>
</feature>
<name>A0A016SJ54_9BILA</name>
<evidence type="ECO:0000259" key="6">
    <source>
        <dbReference type="PROSITE" id="PS50262"/>
    </source>
</evidence>
<evidence type="ECO:0000313" key="8">
    <source>
        <dbReference type="Proteomes" id="UP000024635"/>
    </source>
</evidence>
<feature type="domain" description="G-protein coupled receptors family 1 profile" evidence="6">
    <location>
        <begin position="73"/>
        <end position="330"/>
    </location>
</feature>
<evidence type="ECO:0000256" key="5">
    <source>
        <dbReference type="SAM" id="Phobius"/>
    </source>
</evidence>
<dbReference type="InterPro" id="IPR000276">
    <property type="entry name" value="GPCR_Rhodpsn"/>
</dbReference>
<feature type="transmembrane region" description="Helical" evidence="5">
    <location>
        <begin position="313"/>
        <end position="333"/>
    </location>
</feature>
<dbReference type="PRINTS" id="PR00237">
    <property type="entry name" value="GPCRRHODOPSN"/>
</dbReference>
<dbReference type="PANTHER" id="PTHR22718:SF25">
    <property type="entry name" value="G-PROTEIN COUPLED RECEPTORS FAMILY 1 PROFILE DOMAIN-CONTAINING PROTEIN"/>
    <property type="match status" value="1"/>
</dbReference>
<evidence type="ECO:0000256" key="4">
    <source>
        <dbReference type="ARBA" id="ARBA00023136"/>
    </source>
</evidence>
<keyword evidence="3 5" id="KW-1133">Transmembrane helix</keyword>
<dbReference type="InterPro" id="IPR019430">
    <property type="entry name" value="7TM_GPCR_serpentine_rcpt_Srx"/>
</dbReference>
<dbReference type="OrthoDB" id="5857364at2759"/>
<dbReference type="Proteomes" id="UP000024635">
    <property type="component" value="Unassembled WGS sequence"/>
</dbReference>
<feature type="transmembrane region" description="Helical" evidence="5">
    <location>
        <begin position="88"/>
        <end position="121"/>
    </location>
</feature>
<comment type="caution">
    <text evidence="7">The sequence shown here is derived from an EMBL/GenBank/DDBJ whole genome shotgun (WGS) entry which is preliminary data.</text>
</comment>
<dbReference type="PANTHER" id="PTHR22718">
    <property type="entry name" value="SERPENTINE RECEPTOR, CLASS X"/>
    <property type="match status" value="1"/>
</dbReference>
<dbReference type="PROSITE" id="PS50262">
    <property type="entry name" value="G_PROTEIN_RECEP_F1_2"/>
    <property type="match status" value="1"/>
</dbReference>
<accession>A0A016SJ54</accession>
<dbReference type="CDD" id="cd00637">
    <property type="entry name" value="7tm_classA_rhodopsin-like"/>
    <property type="match status" value="1"/>
</dbReference>
<reference evidence="8" key="1">
    <citation type="journal article" date="2015" name="Nat. Genet.">
        <title>The genome and transcriptome of the zoonotic hookworm Ancylostoma ceylanicum identify infection-specific gene families.</title>
        <authorList>
            <person name="Schwarz E.M."/>
            <person name="Hu Y."/>
            <person name="Antoshechkin I."/>
            <person name="Miller M.M."/>
            <person name="Sternberg P.W."/>
            <person name="Aroian R.V."/>
        </authorList>
    </citation>
    <scope>NUCLEOTIDE SEQUENCE</scope>
    <source>
        <strain evidence="8">HY135</strain>
    </source>
</reference>
<feature type="transmembrane region" description="Helical" evidence="5">
    <location>
        <begin position="133"/>
        <end position="158"/>
    </location>
</feature>
<comment type="subcellular location">
    <subcellularLocation>
        <location evidence="1">Membrane</location>
    </subcellularLocation>
</comment>
<organism evidence="7 8">
    <name type="scientific">Ancylostoma ceylanicum</name>
    <dbReference type="NCBI Taxonomy" id="53326"/>
    <lineage>
        <taxon>Eukaryota</taxon>
        <taxon>Metazoa</taxon>
        <taxon>Ecdysozoa</taxon>
        <taxon>Nematoda</taxon>
        <taxon>Chromadorea</taxon>
        <taxon>Rhabditida</taxon>
        <taxon>Rhabditina</taxon>
        <taxon>Rhabditomorpha</taxon>
        <taxon>Strongyloidea</taxon>
        <taxon>Ancylostomatidae</taxon>
        <taxon>Ancylostomatinae</taxon>
        <taxon>Ancylostoma</taxon>
    </lineage>
</organism>
<dbReference type="Gene3D" id="1.20.1070.10">
    <property type="entry name" value="Rhodopsin 7-helix transmembrane proteins"/>
    <property type="match status" value="1"/>
</dbReference>
<feature type="transmembrane region" description="Helical" evidence="5">
    <location>
        <begin position="237"/>
        <end position="256"/>
    </location>
</feature>
<dbReference type="InterPro" id="IPR017452">
    <property type="entry name" value="GPCR_Rhodpsn_7TM"/>
</dbReference>
<evidence type="ECO:0000256" key="3">
    <source>
        <dbReference type="ARBA" id="ARBA00022989"/>
    </source>
</evidence>
<gene>
    <name evidence="7" type="primary">Acey_s0220.g2508</name>
    <name evidence="7" type="ORF">Y032_0220g2508</name>
</gene>
<sequence length="368" mass="42763">MKSTLRRFDDTADTDFSVRQENEKEIIFRDLLVIYSSPIFRLTMSSEASTPPSEIRIMMATTYLALSIMGLLPNILLAIVLIKNRSKLLRTCFFVITTQILICDIGELLTQVIVAFPLSLYGSNVYEGSGTIYIYYITNIVDTISYNGVLLFTFVMAVNRLTVFMYPSLHIVLFSPLYVWRTVVVVWCIIIFEVAGANILHCWKRFSYDEFYFFIKCYSSSWQLSIIWLEVMRYQSYALPIIMFMLYMCLFVFIRFKSSSSNKTTRSSTIQKKTEMNLLIQAVILTVFLELQTLSFTFLPKVGAGYNKYYSSLAQNVISILNNSINPYVYFFINMQIRREMITVVCGRRFATRRHGKTVTKVYDLTNF</sequence>